<keyword evidence="2 5" id="KW-0378">Hydrolase</keyword>
<dbReference type="Gene3D" id="3.30.420.150">
    <property type="entry name" value="Exopolyphosphatase. Domain 2"/>
    <property type="match status" value="1"/>
</dbReference>
<reference evidence="7" key="1">
    <citation type="journal article" date="2018" name="Nat. Microbiol.">
        <title>Leveraging single-cell genomics to expand the fungal tree of life.</title>
        <authorList>
            <person name="Ahrendt S.R."/>
            <person name="Quandt C.A."/>
            <person name="Ciobanu D."/>
            <person name="Clum A."/>
            <person name="Salamov A."/>
            <person name="Andreopoulos B."/>
            <person name="Cheng J.F."/>
            <person name="Woyke T."/>
            <person name="Pelin A."/>
            <person name="Henrissat B."/>
            <person name="Reynolds N.K."/>
            <person name="Benny G.L."/>
            <person name="Smith M.E."/>
            <person name="James T.Y."/>
            <person name="Grigoriev I.V."/>
        </authorList>
    </citation>
    <scope>NUCLEOTIDE SEQUENCE [LARGE SCALE GENOMIC DNA]</scope>
    <source>
        <strain evidence="7">Benny S71-1</strain>
    </source>
</reference>
<evidence type="ECO:0000256" key="1">
    <source>
        <dbReference type="ARBA" id="ARBA00009283"/>
    </source>
</evidence>
<dbReference type="GO" id="GO:0005794">
    <property type="term" value="C:Golgi apparatus"/>
    <property type="evidence" value="ECO:0007669"/>
    <property type="project" value="TreeGrafter"/>
</dbReference>
<dbReference type="GO" id="GO:0046036">
    <property type="term" value="P:CTP metabolic process"/>
    <property type="evidence" value="ECO:0007669"/>
    <property type="project" value="TreeGrafter"/>
</dbReference>
<evidence type="ECO:0000256" key="4">
    <source>
        <dbReference type="PIRSR" id="PIRSR600407-2"/>
    </source>
</evidence>
<accession>A0A4P9Z5M5</accession>
<evidence type="ECO:0000256" key="2">
    <source>
        <dbReference type="ARBA" id="ARBA00022801"/>
    </source>
</evidence>
<comment type="similarity">
    <text evidence="1 5">Belongs to the GDA1/CD39 NTPase family.</text>
</comment>
<evidence type="ECO:0000313" key="7">
    <source>
        <dbReference type="Proteomes" id="UP000278143"/>
    </source>
</evidence>
<feature type="binding site" evidence="4">
    <location>
        <begin position="192"/>
        <end position="196"/>
    </location>
    <ligand>
        <name>ATP</name>
        <dbReference type="ChEBI" id="CHEBI:30616"/>
    </ligand>
</feature>
<name>A0A4P9Z5M5_9FUNG</name>
<feature type="non-terminal residue" evidence="6">
    <location>
        <position position="446"/>
    </location>
</feature>
<feature type="active site" description="Proton acceptor" evidence="3">
    <location>
        <position position="132"/>
    </location>
</feature>
<dbReference type="GO" id="GO:0045134">
    <property type="term" value="F:UDP phosphatase activity"/>
    <property type="evidence" value="ECO:0007669"/>
    <property type="project" value="TreeGrafter"/>
</dbReference>
<dbReference type="AlphaFoldDB" id="A0A4P9Z5M5"/>
<dbReference type="PROSITE" id="PS01238">
    <property type="entry name" value="GDA1_CD39_NTPASE"/>
    <property type="match status" value="1"/>
</dbReference>
<dbReference type="Proteomes" id="UP000278143">
    <property type="component" value="Unassembled WGS sequence"/>
</dbReference>
<dbReference type="Pfam" id="PF01150">
    <property type="entry name" value="GDA1_CD39"/>
    <property type="match status" value="1"/>
</dbReference>
<feature type="non-terminal residue" evidence="6">
    <location>
        <position position="1"/>
    </location>
</feature>
<keyword evidence="4" id="KW-0067">ATP-binding</keyword>
<protein>
    <submittedName>
        <fullName evidence="6">Nucleoside phosphatase GDA1/CD39</fullName>
    </submittedName>
</protein>
<dbReference type="PANTHER" id="PTHR11782">
    <property type="entry name" value="ADENOSINE/GUANOSINE DIPHOSPHATASE"/>
    <property type="match status" value="1"/>
</dbReference>
<dbReference type="GO" id="GO:0017111">
    <property type="term" value="F:ribonucleoside triphosphate phosphatase activity"/>
    <property type="evidence" value="ECO:0007669"/>
    <property type="project" value="TreeGrafter"/>
</dbReference>
<dbReference type="InterPro" id="IPR000407">
    <property type="entry name" value="GDA1_CD39_NTPase"/>
</dbReference>
<dbReference type="GO" id="GO:0006256">
    <property type="term" value="P:UDP catabolic process"/>
    <property type="evidence" value="ECO:0007669"/>
    <property type="project" value="TreeGrafter"/>
</dbReference>
<evidence type="ECO:0000313" key="6">
    <source>
        <dbReference type="EMBL" id="RKP27392.1"/>
    </source>
</evidence>
<dbReference type="PANTHER" id="PTHR11782:SF121">
    <property type="entry name" value="NUCLEOSIDE-DIPHOSPHATASE MIG-23"/>
    <property type="match status" value="1"/>
</dbReference>
<sequence>IVIDAGSSGSRVHVYSWRAPETQRALLTAAEWTRLPVMSITTMTTGLSTFADRSQSVHEHLTPLTDFAKGIIPADAWARTQVYLLATAGMRLVPAPQQAQVLEAACRHFRDSSPFSVASCDKQIRVISGEMEGVYGWVTVNYLLGGFEKALPSSSIEFEEQLWPDAMLSAPRPAAKQDGGRGRTLGFSDMGGASTQLVFEPSTQVADEHRHDMTEVRLRRLDGSVARHDVFVATFLGFGTNQARQRHLARLQAQSNGGALVDHCLPTGAHEQLAGGVRATGGGSFARCREHTLPLLNKTAVCPEEPCLFNGVHTPEIDYAVHRFVGVSDWWYAMHDILGLGGDYDAHTFEQAAHRYCQLDWEQLVAEHRAGRFPPGVDEERLRVQCFKAAWLANILHEGFGLPRTDATLSAGARAHFQSLDNANGIPFSWTLGAAMMHAVSPVEIG</sequence>
<gene>
    <name evidence="6" type="ORF">SYNPS1DRAFT_1541</name>
</gene>
<dbReference type="GO" id="GO:0005524">
    <property type="term" value="F:ATP binding"/>
    <property type="evidence" value="ECO:0007669"/>
    <property type="project" value="UniProtKB-KW"/>
</dbReference>
<dbReference type="OrthoDB" id="6372431at2759"/>
<keyword evidence="4" id="KW-0547">Nucleotide-binding</keyword>
<organism evidence="6 7">
    <name type="scientific">Syncephalis pseudoplumigaleata</name>
    <dbReference type="NCBI Taxonomy" id="1712513"/>
    <lineage>
        <taxon>Eukaryota</taxon>
        <taxon>Fungi</taxon>
        <taxon>Fungi incertae sedis</taxon>
        <taxon>Zoopagomycota</taxon>
        <taxon>Zoopagomycotina</taxon>
        <taxon>Zoopagomycetes</taxon>
        <taxon>Zoopagales</taxon>
        <taxon>Piptocephalidaceae</taxon>
        <taxon>Syncephalis</taxon>
    </lineage>
</organism>
<dbReference type="GO" id="GO:0016020">
    <property type="term" value="C:membrane"/>
    <property type="evidence" value="ECO:0007669"/>
    <property type="project" value="TreeGrafter"/>
</dbReference>
<dbReference type="GO" id="GO:0004382">
    <property type="term" value="F:GDP phosphatase activity"/>
    <property type="evidence" value="ECO:0007669"/>
    <property type="project" value="TreeGrafter"/>
</dbReference>
<dbReference type="Gene3D" id="3.30.420.40">
    <property type="match status" value="1"/>
</dbReference>
<evidence type="ECO:0000256" key="3">
    <source>
        <dbReference type="PIRSR" id="PIRSR600407-1"/>
    </source>
</evidence>
<evidence type="ECO:0000256" key="5">
    <source>
        <dbReference type="RuleBase" id="RU003833"/>
    </source>
</evidence>
<proteinExistence type="inferred from homology"/>
<dbReference type="EMBL" id="KZ989215">
    <property type="protein sequence ID" value="RKP27392.1"/>
    <property type="molecule type" value="Genomic_DNA"/>
</dbReference>
<keyword evidence="7" id="KW-1185">Reference proteome</keyword>